<dbReference type="GO" id="GO:0003746">
    <property type="term" value="F:translation elongation factor activity"/>
    <property type="evidence" value="ECO:0007669"/>
    <property type="project" value="UniProtKB-UniRule"/>
</dbReference>
<dbReference type="InterPro" id="IPR014721">
    <property type="entry name" value="Ribsml_uS5_D2-typ_fold_subgr"/>
</dbReference>
<dbReference type="InterPro" id="IPR000795">
    <property type="entry name" value="T_Tr_GTP-bd_dom"/>
</dbReference>
<evidence type="ECO:0000313" key="10">
    <source>
        <dbReference type="EMBL" id="MCD5562813.1"/>
    </source>
</evidence>
<dbReference type="Gene3D" id="3.30.230.10">
    <property type="match status" value="1"/>
</dbReference>
<dbReference type="InterPro" id="IPR035647">
    <property type="entry name" value="EFG_III/V"/>
</dbReference>
<dbReference type="PANTHER" id="PTHR43261">
    <property type="entry name" value="TRANSLATION ELONGATION FACTOR G-RELATED"/>
    <property type="match status" value="1"/>
</dbReference>
<evidence type="ECO:0000256" key="2">
    <source>
        <dbReference type="ARBA" id="ARBA00017872"/>
    </source>
</evidence>
<comment type="function">
    <text evidence="7">Catalyzes the GTP-dependent ribosomal translocation step during translation elongation. During this step, the ribosome changes from the pre-translocational (PRE) to the post-translocational (POST) state as the newly formed A-site-bound peptidyl-tRNA and P-site-bound deacylated tRNA move to the P and E sites, respectively. Catalyzes the coordinated movement of the two tRNA molecules, the mRNA and conformational changes in the ribosome.</text>
</comment>
<dbReference type="InterPro" id="IPR005225">
    <property type="entry name" value="Small_GTP-bd"/>
</dbReference>
<dbReference type="CDD" id="cd03713">
    <property type="entry name" value="EFG_mtEFG_C"/>
    <property type="match status" value="1"/>
</dbReference>
<dbReference type="InterPro" id="IPR035649">
    <property type="entry name" value="EFG_V"/>
</dbReference>
<feature type="binding site" evidence="7">
    <location>
        <begin position="137"/>
        <end position="140"/>
    </location>
    <ligand>
        <name>GTP</name>
        <dbReference type="ChEBI" id="CHEBI:37565"/>
    </ligand>
</feature>
<dbReference type="InterPro" id="IPR005517">
    <property type="entry name" value="Transl_elong_EFG/EF2_IV"/>
</dbReference>
<evidence type="ECO:0000256" key="1">
    <source>
        <dbReference type="ARBA" id="ARBA00005870"/>
    </source>
</evidence>
<evidence type="ECO:0000313" key="11">
    <source>
        <dbReference type="Proteomes" id="UP001200334"/>
    </source>
</evidence>
<dbReference type="Gene3D" id="2.40.30.10">
    <property type="entry name" value="Translation factors"/>
    <property type="match status" value="1"/>
</dbReference>
<proteinExistence type="inferred from homology"/>
<dbReference type="InterPro" id="IPR031157">
    <property type="entry name" value="G_TR_CS"/>
</dbReference>
<feature type="binding site" evidence="7">
    <location>
        <begin position="19"/>
        <end position="26"/>
    </location>
    <ligand>
        <name>GTP</name>
        <dbReference type="ChEBI" id="CHEBI:37565"/>
    </ligand>
</feature>
<dbReference type="NCBIfam" id="NF009379">
    <property type="entry name" value="PRK12740.1-3"/>
    <property type="match status" value="1"/>
</dbReference>
<dbReference type="RefSeq" id="WP_003616949.1">
    <property type="nucleotide sequence ID" value="NZ_BJLK01000015.1"/>
</dbReference>
<evidence type="ECO:0000256" key="5">
    <source>
        <dbReference type="ARBA" id="ARBA00022917"/>
    </source>
</evidence>
<evidence type="ECO:0000256" key="3">
    <source>
        <dbReference type="ARBA" id="ARBA00022741"/>
    </source>
</evidence>
<keyword evidence="7" id="KW-0963">Cytoplasm</keyword>
<dbReference type="InterPro" id="IPR041095">
    <property type="entry name" value="EFG_II"/>
</dbReference>
<dbReference type="InterPro" id="IPR047872">
    <property type="entry name" value="EFG_IV"/>
</dbReference>
<dbReference type="InterPro" id="IPR009000">
    <property type="entry name" value="Transl_B-barrel_sf"/>
</dbReference>
<dbReference type="GO" id="GO:0005737">
    <property type="term" value="C:cytoplasm"/>
    <property type="evidence" value="ECO:0007669"/>
    <property type="project" value="UniProtKB-SubCell"/>
</dbReference>
<dbReference type="EMBL" id="JAJNUY010000003">
    <property type="protein sequence ID" value="MCD5562813.1"/>
    <property type="molecule type" value="Genomic_DNA"/>
</dbReference>
<keyword evidence="4 7" id="KW-0251">Elongation factor</keyword>
<dbReference type="InterPro" id="IPR000640">
    <property type="entry name" value="EFG_V-like"/>
</dbReference>
<dbReference type="SMART" id="SM00838">
    <property type="entry name" value="EFG_C"/>
    <property type="match status" value="1"/>
</dbReference>
<dbReference type="PROSITE" id="PS51722">
    <property type="entry name" value="G_TR_2"/>
    <property type="match status" value="1"/>
</dbReference>
<dbReference type="FunFam" id="3.40.50.300:FF:000029">
    <property type="entry name" value="Elongation factor G"/>
    <property type="match status" value="1"/>
</dbReference>
<dbReference type="Pfam" id="PF00679">
    <property type="entry name" value="EFG_C"/>
    <property type="match status" value="1"/>
</dbReference>
<dbReference type="InterPro" id="IPR004161">
    <property type="entry name" value="EFTu-like_2"/>
</dbReference>
<dbReference type="SUPFAM" id="SSF54211">
    <property type="entry name" value="Ribosomal protein S5 domain 2-like"/>
    <property type="match status" value="1"/>
</dbReference>
<dbReference type="CDD" id="cd01886">
    <property type="entry name" value="EF-G"/>
    <property type="match status" value="1"/>
</dbReference>
<dbReference type="AlphaFoldDB" id="A0A061C4S0"/>
<dbReference type="GO" id="GO:0003924">
    <property type="term" value="F:GTPase activity"/>
    <property type="evidence" value="ECO:0007669"/>
    <property type="project" value="InterPro"/>
</dbReference>
<dbReference type="Pfam" id="PF00009">
    <property type="entry name" value="GTP_EFTU"/>
    <property type="match status" value="1"/>
</dbReference>
<dbReference type="PANTHER" id="PTHR43261:SF1">
    <property type="entry name" value="RIBOSOME-RELEASING FACTOR 2, MITOCHONDRIAL"/>
    <property type="match status" value="1"/>
</dbReference>
<dbReference type="FunFam" id="3.30.70.870:FF:000001">
    <property type="entry name" value="Elongation factor G"/>
    <property type="match status" value="1"/>
</dbReference>
<dbReference type="PRINTS" id="PR00315">
    <property type="entry name" value="ELONGATNFCT"/>
</dbReference>
<evidence type="ECO:0000256" key="7">
    <source>
        <dbReference type="HAMAP-Rule" id="MF_00054"/>
    </source>
</evidence>
<evidence type="ECO:0000313" key="9">
    <source>
        <dbReference type="EMBL" id="AZA16698.1"/>
    </source>
</evidence>
<dbReference type="InterPro" id="IPR009022">
    <property type="entry name" value="EFG_III"/>
</dbReference>
<dbReference type="InterPro" id="IPR004540">
    <property type="entry name" value="Transl_elong_EFG/EF2"/>
</dbReference>
<reference evidence="10 11" key="2">
    <citation type="submission" date="2021-12" db="EMBL/GenBank/DDBJ databases">
        <title>Antimicrobial susceptibility of Lactobacillus delbrueckii subsp. lactis obtained from milk products and other habitats.</title>
        <authorList>
            <person name="Shani N."/>
        </authorList>
    </citation>
    <scope>NUCLEOTIDE SEQUENCE [LARGE SCALE GENOMIC DNA]</scope>
    <source>
        <strain evidence="10 11">FAM 21755</strain>
    </source>
</reference>
<dbReference type="NCBIfam" id="TIGR00231">
    <property type="entry name" value="small_GTP"/>
    <property type="match status" value="1"/>
</dbReference>
<dbReference type="EMBL" id="CP031023">
    <property type="protein sequence ID" value="AZA16698.1"/>
    <property type="molecule type" value="Genomic_DNA"/>
</dbReference>
<evidence type="ECO:0000256" key="6">
    <source>
        <dbReference type="ARBA" id="ARBA00023134"/>
    </source>
</evidence>
<dbReference type="Gene3D" id="3.30.70.870">
    <property type="entry name" value="Elongation Factor G (Translational Gtpase), domain 3"/>
    <property type="match status" value="1"/>
</dbReference>
<dbReference type="CDD" id="cd01434">
    <property type="entry name" value="EFG_mtEFG1_IV"/>
    <property type="match status" value="1"/>
</dbReference>
<reference evidence="9" key="1">
    <citation type="submission" date="2018-07" db="EMBL/GenBank/DDBJ databases">
        <authorList>
            <person name="Somerville V."/>
        </authorList>
    </citation>
    <scope>NUCLEOTIDE SEQUENCE</scope>
    <source>
        <strain evidence="9">NWC_2_2</strain>
    </source>
</reference>
<dbReference type="HAMAP" id="MF_00054_B">
    <property type="entry name" value="EF_G_EF_2_B"/>
    <property type="match status" value="1"/>
</dbReference>
<sequence>MANKREFSLEKTRNIGIMAHIDAGKTTTTERILYYTGKIHKIGETHEGDSQMDWMEEEKERGITITSAATTAQWKDHRINIIDTPGHVDFTIEVERSLRVLDGAVTVLDAQSGVEPQTENVWRQAENYGVPRIVFVNKMDKIGANFDFSVKSLHERLNANAIAVQMPIGAEDQFEGVIDLFDMVADVYDEDKLGANWETIPVPDEYKEEAESRREEMIEEIAEVDDDIMEKFLGGEEISNEELKAALRRATLDLKAFPVFAGSAFKNKGVQMMLDGVVDYLPSPLDVKPYIAHDKEGNEVELLADDNKPFAALAFKIATDPFVGRLTFIRVYTGSLESGSYVLNASKNQRERVGRLLQMHANSRTEIPEVFSGDIAGAIGLKDTTTGDSLTDPAHPLILESLDIPAPVIQVSVEPKSKADRDKMDVALQKLTEEDPTFRAETNPETGETLISGMGELHLDIMVERMKREFNVEATIGEPQVAYRETFTVPTRAQGKFVRQSGGKGQYGDVWIEFTPNEGKGYEFEDAIVGGVVPREYIPAVDAGLQEAMKNGVLAGYPLIDVKAKLYDGSYHEVDSSEAAFKVAASLALKNAAPKAGAVILEPIMKVQVIAPEEYLGDVMGSITARRGQMEGMEDRAGAKVINAMVPLSEMFGYATTLRSSTQGRGTFTMVMDHYSPCPKSIQAEIIKKRGGNA</sequence>
<dbReference type="Gene3D" id="3.30.70.240">
    <property type="match status" value="1"/>
</dbReference>
<dbReference type="InterPro" id="IPR027417">
    <property type="entry name" value="P-loop_NTPase"/>
</dbReference>
<protein>
    <recommendedName>
        <fullName evidence="2 7">Elongation factor G</fullName>
        <shortName evidence="7">EF-G</shortName>
    </recommendedName>
</protein>
<dbReference type="NCBIfam" id="NF009381">
    <property type="entry name" value="PRK12740.1-5"/>
    <property type="match status" value="1"/>
</dbReference>
<dbReference type="PROSITE" id="PS00301">
    <property type="entry name" value="G_TR_1"/>
    <property type="match status" value="1"/>
</dbReference>
<organism evidence="9">
    <name type="scientific">Lactobacillus delbrueckii subsp. lactis</name>
    <dbReference type="NCBI Taxonomy" id="29397"/>
    <lineage>
        <taxon>Bacteria</taxon>
        <taxon>Bacillati</taxon>
        <taxon>Bacillota</taxon>
        <taxon>Bacilli</taxon>
        <taxon>Lactobacillales</taxon>
        <taxon>Lactobacillaceae</taxon>
        <taxon>Lactobacillus</taxon>
    </lineage>
</organism>
<dbReference type="GO" id="GO:0005525">
    <property type="term" value="F:GTP binding"/>
    <property type="evidence" value="ECO:0007669"/>
    <property type="project" value="UniProtKB-UniRule"/>
</dbReference>
<keyword evidence="5 7" id="KW-0648">Protein biosynthesis</keyword>
<keyword evidence="3 7" id="KW-0547">Nucleotide-binding</keyword>
<dbReference type="NCBIfam" id="TIGR00484">
    <property type="entry name" value="EF-G"/>
    <property type="match status" value="1"/>
</dbReference>
<evidence type="ECO:0000256" key="4">
    <source>
        <dbReference type="ARBA" id="ARBA00022768"/>
    </source>
</evidence>
<evidence type="ECO:0000259" key="8">
    <source>
        <dbReference type="PROSITE" id="PS51722"/>
    </source>
</evidence>
<dbReference type="OrthoDB" id="9804431at2"/>
<dbReference type="SUPFAM" id="SSF50447">
    <property type="entry name" value="Translation proteins"/>
    <property type="match status" value="1"/>
</dbReference>
<dbReference type="Proteomes" id="UP001200334">
    <property type="component" value="Unassembled WGS sequence"/>
</dbReference>
<dbReference type="Pfam" id="PF14492">
    <property type="entry name" value="EFG_III"/>
    <property type="match status" value="1"/>
</dbReference>
<dbReference type="SUPFAM" id="SSF54980">
    <property type="entry name" value="EF-G C-terminal domain-like"/>
    <property type="match status" value="2"/>
</dbReference>
<feature type="binding site" evidence="7">
    <location>
        <begin position="83"/>
        <end position="87"/>
    </location>
    <ligand>
        <name>GTP</name>
        <dbReference type="ChEBI" id="CHEBI:37565"/>
    </ligand>
</feature>
<dbReference type="FunFam" id="3.30.230.10:FF:000003">
    <property type="entry name" value="Elongation factor G"/>
    <property type="match status" value="1"/>
</dbReference>
<dbReference type="CDD" id="cd16262">
    <property type="entry name" value="EFG_III"/>
    <property type="match status" value="1"/>
</dbReference>
<feature type="domain" description="Tr-type G" evidence="8">
    <location>
        <begin position="10"/>
        <end position="285"/>
    </location>
</feature>
<dbReference type="Gene3D" id="3.40.50.300">
    <property type="entry name" value="P-loop containing nucleotide triphosphate hydrolases"/>
    <property type="match status" value="1"/>
</dbReference>
<gene>
    <name evidence="7 9" type="primary">fusA</name>
    <name evidence="9" type="ORF">DQL93_09560</name>
    <name evidence="10" type="ORF">LOB85_01340</name>
</gene>
<dbReference type="CDD" id="cd04088">
    <property type="entry name" value="EFG_mtEFG_II"/>
    <property type="match status" value="1"/>
</dbReference>
<dbReference type="FunFam" id="2.40.30.10:FF:000006">
    <property type="entry name" value="Elongation factor G"/>
    <property type="match status" value="1"/>
</dbReference>
<comment type="similarity">
    <text evidence="1 7">Belongs to the TRAFAC class translation factor GTPase superfamily. Classic translation factor GTPase family. EF-G/EF-2 subfamily.</text>
</comment>
<dbReference type="SMART" id="SM00889">
    <property type="entry name" value="EFG_IV"/>
    <property type="match status" value="1"/>
</dbReference>
<keyword evidence="6 7" id="KW-0342">GTP-binding</keyword>
<dbReference type="GO" id="GO:0032790">
    <property type="term" value="P:ribosome disassembly"/>
    <property type="evidence" value="ECO:0007669"/>
    <property type="project" value="TreeGrafter"/>
</dbReference>
<dbReference type="FunFam" id="3.30.70.240:FF:000001">
    <property type="entry name" value="Elongation factor G"/>
    <property type="match status" value="1"/>
</dbReference>
<dbReference type="Pfam" id="PF03144">
    <property type="entry name" value="GTP_EFTU_D2"/>
    <property type="match status" value="1"/>
</dbReference>
<comment type="subcellular location">
    <subcellularLocation>
        <location evidence="7">Cytoplasm</location>
    </subcellularLocation>
</comment>
<dbReference type="SUPFAM" id="SSF52540">
    <property type="entry name" value="P-loop containing nucleoside triphosphate hydrolases"/>
    <property type="match status" value="1"/>
</dbReference>
<name>A0A061C4S0_LACDL</name>
<dbReference type="Pfam" id="PF03764">
    <property type="entry name" value="EFG_IV"/>
    <property type="match status" value="1"/>
</dbReference>
<dbReference type="InterPro" id="IPR020568">
    <property type="entry name" value="Ribosomal_Su5_D2-typ_SF"/>
</dbReference>
<accession>A0A061C4S0</accession>